<dbReference type="SUPFAM" id="SSF50969">
    <property type="entry name" value="YVTN repeat-like/Quinoprotein amine dehydrogenase"/>
    <property type="match status" value="1"/>
</dbReference>
<feature type="chain" id="PRO_5007174820" description="Glutamine cyclotransferase" evidence="1">
    <location>
        <begin position="24"/>
        <end position="271"/>
    </location>
</feature>
<name>A0A124JU15_9SPHN</name>
<sequence>MIGKILRSGFLAMVHLASSISVAAAPGSFDGELEHGKYIGALQLKGEVFHVQGLALDPAHVWVTSVDHSGHRAFLHVFDRATGHILRRLDLTDGARFHPGGLSLSGGSLWVPVAELRPNSTAVLLEIDTETLTVRRRIAVADHIGCVAAEGTKLIAGNWDSRELYVFDLRRGTQPVEVVKNPSRTHFQDMKFVSGKLVAAGNTSWLAGTLDWIDPATMRVTRTLKAGAIGPVRPFGRGGPVTGEGMAIEGRELYVLPEDGPSRVFHYRLDA</sequence>
<dbReference type="Proteomes" id="UP000058012">
    <property type="component" value="Unassembled WGS sequence"/>
</dbReference>
<dbReference type="Pfam" id="PF20055">
    <property type="entry name" value="DUF6454"/>
    <property type="match status" value="1"/>
</dbReference>
<dbReference type="InterPro" id="IPR011044">
    <property type="entry name" value="Quino_amine_DH_bsu"/>
</dbReference>
<evidence type="ECO:0008006" key="4">
    <source>
        <dbReference type="Google" id="ProtNLM"/>
    </source>
</evidence>
<comment type="caution">
    <text evidence="2">The sequence shown here is derived from an EMBL/GenBank/DDBJ whole genome shotgun (WGS) entry which is preliminary data.</text>
</comment>
<dbReference type="InterPro" id="IPR015943">
    <property type="entry name" value="WD40/YVTN_repeat-like_dom_sf"/>
</dbReference>
<evidence type="ECO:0000313" key="2">
    <source>
        <dbReference type="EMBL" id="KUR70773.1"/>
    </source>
</evidence>
<proteinExistence type="predicted"/>
<organism evidence="2 3">
    <name type="scientific">Novosphingobium fuchskuhlense</name>
    <dbReference type="NCBI Taxonomy" id="1117702"/>
    <lineage>
        <taxon>Bacteria</taxon>
        <taxon>Pseudomonadati</taxon>
        <taxon>Pseudomonadota</taxon>
        <taxon>Alphaproteobacteria</taxon>
        <taxon>Sphingomonadales</taxon>
        <taxon>Sphingomonadaceae</taxon>
        <taxon>Novosphingobium</taxon>
    </lineage>
</organism>
<gene>
    <name evidence="2" type="ORF">AQZ52_13110</name>
</gene>
<keyword evidence="1" id="KW-0732">Signal</keyword>
<protein>
    <recommendedName>
        <fullName evidence="4">Glutamine cyclotransferase</fullName>
    </recommendedName>
</protein>
<evidence type="ECO:0000256" key="1">
    <source>
        <dbReference type="SAM" id="SignalP"/>
    </source>
</evidence>
<evidence type="ECO:0000313" key="3">
    <source>
        <dbReference type="Proteomes" id="UP000058012"/>
    </source>
</evidence>
<dbReference type="Gene3D" id="2.130.10.10">
    <property type="entry name" value="YVTN repeat-like/Quinoprotein amine dehydrogenase"/>
    <property type="match status" value="1"/>
</dbReference>
<dbReference type="OrthoDB" id="7064788at2"/>
<dbReference type="EMBL" id="LLZS01000008">
    <property type="protein sequence ID" value="KUR70773.1"/>
    <property type="molecule type" value="Genomic_DNA"/>
</dbReference>
<dbReference type="AlphaFoldDB" id="A0A124JU15"/>
<dbReference type="InterPro" id="IPR046312">
    <property type="entry name" value="DUF6454"/>
</dbReference>
<feature type="signal peptide" evidence="1">
    <location>
        <begin position="1"/>
        <end position="23"/>
    </location>
</feature>
<keyword evidence="3" id="KW-1185">Reference proteome</keyword>
<reference evidence="2 3" key="1">
    <citation type="submission" date="2015-10" db="EMBL/GenBank/DDBJ databases">
        <title>Draft genome sequence of Novosphingobium fuchskuhlense DSM 25065 isolated from a surface water sample of the southwest basin of Lake Grosse Fuchskuhle.</title>
        <authorList>
            <person name="Ruckert C."/>
            <person name="Winkler A."/>
            <person name="Glaeser J."/>
            <person name="Grossart H.-P."/>
            <person name="Kalinowski J."/>
            <person name="Glaeser S."/>
        </authorList>
    </citation>
    <scope>NUCLEOTIDE SEQUENCE [LARGE SCALE GENOMIC DNA]</scope>
    <source>
        <strain evidence="2 3">FNE08-7</strain>
    </source>
</reference>
<dbReference type="STRING" id="1117702.AQZ52_13110"/>
<accession>A0A124JU15</accession>
<dbReference type="RefSeq" id="WP_067911484.1">
    <property type="nucleotide sequence ID" value="NZ_KQ954245.1"/>
</dbReference>